<dbReference type="Proteomes" id="UP000203886">
    <property type="component" value="Segment"/>
</dbReference>
<dbReference type="EMBL" id="KR063280">
    <property type="protein sequence ID" value="AKL88296.1"/>
    <property type="molecule type" value="Genomic_DNA"/>
</dbReference>
<evidence type="ECO:0000313" key="2">
    <source>
        <dbReference type="EMBL" id="AKL88296.1"/>
    </source>
</evidence>
<feature type="region of interest" description="Disordered" evidence="1">
    <location>
        <begin position="76"/>
        <end position="104"/>
    </location>
</feature>
<feature type="compositionally biased region" description="Basic residues" evidence="1">
    <location>
        <begin position="81"/>
        <end position="92"/>
    </location>
</feature>
<evidence type="ECO:0000313" key="3">
    <source>
        <dbReference type="Proteomes" id="UP000203886"/>
    </source>
</evidence>
<evidence type="ECO:0000256" key="1">
    <source>
        <dbReference type="SAM" id="MobiDB-lite"/>
    </source>
</evidence>
<reference evidence="2 3" key="1">
    <citation type="journal article" date="2015" name="PLoS ONE">
        <title>Lysis to Kill: Evaluation of the Lytic Abilities, and Genomics of Nine Bacteriophages Infective for Gordonia spp. and Their Potential Use in Activated Sludge Foam Biocontrol.</title>
        <authorList>
            <person name="Dyson Z.A."/>
            <person name="Tucci J."/>
            <person name="Seviour R.J."/>
            <person name="Petrovski S."/>
        </authorList>
    </citation>
    <scope>NUCLEOTIDE SEQUENCE [LARGE SCALE GENOMIC DNA]</scope>
</reference>
<sequence length="199" mass="21758">MMYPPGESPLEGLTTQFVDMITGFAIDQPLGPQAGPGYWEDNPEEYERIVAMREAAGITVADDMLGPEVDVAVSDGSTGVAKRKKAAPRKPASKLAARNNRSRSAKARSLALELKMESKSAPGVFPAQLRRYWLGEGLARWATTPTPYRSLVSALRSEGVPGRMINGLAARLYHWHFGKWPGKRGEKAWNALGYLEGDD</sequence>
<dbReference type="RefSeq" id="YP_009273497.1">
    <property type="nucleotide sequence ID" value="NC_030906.1"/>
</dbReference>
<dbReference type="GeneID" id="28801065"/>
<accession>A0A0K0NKQ3</accession>
<gene>
    <name evidence="2" type="ORF">GMA6_15</name>
</gene>
<dbReference type="KEGG" id="vg:28801065"/>
<dbReference type="OrthoDB" id="466at10239"/>
<name>A0A0K0NKQ3_9CAUD</name>
<organism evidence="2 3">
    <name type="scientific">Gordonia phage GMA6</name>
    <dbReference type="NCBI Taxonomy" id="1647285"/>
    <lineage>
        <taxon>Viruses</taxon>
        <taxon>Duplodnaviria</taxon>
        <taxon>Heunggongvirae</taxon>
        <taxon>Uroviricota</taxon>
        <taxon>Caudoviricetes</taxon>
        <taxon>Bendigovirus</taxon>
        <taxon>Bendigovirus GMA6</taxon>
    </lineage>
</organism>
<keyword evidence="3" id="KW-1185">Reference proteome</keyword>
<protein>
    <submittedName>
        <fullName evidence="2">Uncharacterized protein</fullName>
    </submittedName>
</protein>
<proteinExistence type="predicted"/>